<name>A0A7J5D1K1_9ACTN</name>
<dbReference type="Proteomes" id="UP000442990">
    <property type="component" value="Unassembled WGS sequence"/>
</dbReference>
<accession>A0A7J5D1K1</accession>
<gene>
    <name evidence="2" type="ORF">F8144_43355</name>
</gene>
<evidence type="ECO:0000313" key="3">
    <source>
        <dbReference type="Proteomes" id="UP000442990"/>
    </source>
</evidence>
<keyword evidence="1" id="KW-1133">Transmembrane helix</keyword>
<organism evidence="2 3">
    <name type="scientific">Streptomyces triticiradicis</name>
    <dbReference type="NCBI Taxonomy" id="2651189"/>
    <lineage>
        <taxon>Bacteria</taxon>
        <taxon>Bacillati</taxon>
        <taxon>Actinomycetota</taxon>
        <taxon>Actinomycetes</taxon>
        <taxon>Kitasatosporales</taxon>
        <taxon>Streptomycetaceae</taxon>
        <taxon>Streptomyces</taxon>
    </lineage>
</organism>
<protein>
    <submittedName>
        <fullName evidence="2">Uncharacterized protein</fullName>
    </submittedName>
</protein>
<evidence type="ECO:0000313" key="2">
    <source>
        <dbReference type="EMBL" id="KAB1976839.1"/>
    </source>
</evidence>
<sequence>MTRTPRSIDEALRRARVFQGEYTSADLDSARHTLAGHLHELRWVQFLSTAASGARAHQLPGALHEQAAHDLRTLCRGAVHHHGAAHRITAFDTARDPDGALTFACLLYLADKEEGAQFWWHYAAGAGSTTAALSLYLLHLRQGDMRDAQHWAGQIHCLNRLNWSSYTPVPHHADASDTPCPGPSVRYTLPPTSPAVREDAVKDVIDELQAPHSGLLGPVPQPIPDLANHWDELVTT</sequence>
<reference evidence="2 3" key="1">
    <citation type="submission" date="2019-09" db="EMBL/GenBank/DDBJ databases">
        <title>Isolation and identification of active actinomycetes.</title>
        <authorList>
            <person name="Yu Z."/>
            <person name="Han C."/>
            <person name="Yu B."/>
        </authorList>
    </citation>
    <scope>NUCLEOTIDE SEQUENCE [LARGE SCALE GENOMIC DNA]</scope>
    <source>
        <strain evidence="2 3">NEAU-H2</strain>
    </source>
</reference>
<keyword evidence="1" id="KW-0472">Membrane</keyword>
<feature type="transmembrane region" description="Helical" evidence="1">
    <location>
        <begin position="119"/>
        <end position="138"/>
    </location>
</feature>
<comment type="caution">
    <text evidence="2">The sequence shown here is derived from an EMBL/GenBank/DDBJ whole genome shotgun (WGS) entry which is preliminary data.</text>
</comment>
<dbReference type="EMBL" id="WBKG01000073">
    <property type="protein sequence ID" value="KAB1976839.1"/>
    <property type="molecule type" value="Genomic_DNA"/>
</dbReference>
<proteinExistence type="predicted"/>
<keyword evidence="1" id="KW-0812">Transmembrane</keyword>
<dbReference type="AlphaFoldDB" id="A0A7J5D1K1"/>
<keyword evidence="3" id="KW-1185">Reference proteome</keyword>
<evidence type="ECO:0000256" key="1">
    <source>
        <dbReference type="SAM" id="Phobius"/>
    </source>
</evidence>
<dbReference type="RefSeq" id="WP_151474913.1">
    <property type="nucleotide sequence ID" value="NZ_WBKG01000073.1"/>
</dbReference>